<evidence type="ECO:0000313" key="3">
    <source>
        <dbReference type="Proteomes" id="UP000005709"/>
    </source>
</evidence>
<protein>
    <recommendedName>
        <fullName evidence="4">Galanin</fullName>
    </recommendedName>
</protein>
<name>C8PL49_9BACT</name>
<dbReference type="eggNOG" id="COG0457">
    <property type="taxonomic scope" value="Bacteria"/>
</dbReference>
<keyword evidence="3" id="KW-1185">Reference proteome</keyword>
<dbReference type="EMBL" id="ACYG01000031">
    <property type="protein sequence ID" value="EEV16464.1"/>
    <property type="molecule type" value="Genomic_DNA"/>
</dbReference>
<evidence type="ECO:0000313" key="2">
    <source>
        <dbReference type="EMBL" id="EEV16464.1"/>
    </source>
</evidence>
<comment type="caution">
    <text evidence="2">The sequence shown here is derived from an EMBL/GenBank/DDBJ whole genome shotgun (WGS) entry which is preliminary data.</text>
</comment>
<accession>C8PL49</accession>
<evidence type="ECO:0000256" key="1">
    <source>
        <dbReference type="SAM" id="Phobius"/>
    </source>
</evidence>
<feature type="transmembrane region" description="Helical" evidence="1">
    <location>
        <begin position="26"/>
        <end position="44"/>
    </location>
</feature>
<dbReference type="STRING" id="824.CGRAC_1696"/>
<keyword evidence="1" id="KW-1133">Transmembrane helix</keyword>
<dbReference type="Pfam" id="PF11335">
    <property type="entry name" value="DUF3137"/>
    <property type="match status" value="1"/>
</dbReference>
<dbReference type="InterPro" id="IPR021484">
    <property type="entry name" value="DUF3137"/>
</dbReference>
<dbReference type="Proteomes" id="UP000005709">
    <property type="component" value="Unassembled WGS sequence"/>
</dbReference>
<dbReference type="RefSeq" id="WP_005873136.1">
    <property type="nucleotide sequence ID" value="NZ_ACYG01000031.1"/>
</dbReference>
<keyword evidence="1" id="KW-0812">Transmembrane</keyword>
<proteinExistence type="predicted"/>
<gene>
    <name evidence="2" type="ORF">CAMGR0001_2839</name>
</gene>
<feature type="transmembrane region" description="Helical" evidence="1">
    <location>
        <begin position="56"/>
        <end position="77"/>
    </location>
</feature>
<sequence>MSPALQDVVSQTLTEQKACARAFNRYRYLSIAAFFTVLFAIMSLDGVKADTPLIKIAEFLGALIFFPIFWIFFLHCAGQKTEAEIRYYKFYKEIFVHAVINDMNADLNYYPYTGMQEEEFQKFRIGRKSGIESEDRITGVHCGIQFSLSEVHSNSRFYMGTDNPLIAAIALIKIFYDNYMDFNGNVLICELAKKTSGKTIVVSRELNAKIFGEKEMMDDVDFMRDFRVFADDKVEARYLLTPAFMERLREINRETNGEFSLSAVFMDKRLYLFLKGAPDLFETTLFDRPASIELALEYQTQIRKILSLIETLKLTN</sequence>
<evidence type="ECO:0008006" key="4">
    <source>
        <dbReference type="Google" id="ProtNLM"/>
    </source>
</evidence>
<reference evidence="2 3" key="1">
    <citation type="submission" date="2009-07" db="EMBL/GenBank/DDBJ databases">
        <authorList>
            <person name="Madupu R."/>
            <person name="Sebastian Y."/>
            <person name="Durkin A.S."/>
            <person name="Torralba M."/>
            <person name="Methe B."/>
            <person name="Sutton G.G."/>
            <person name="Strausberg R.L."/>
            <person name="Nelson K.E."/>
        </authorList>
    </citation>
    <scope>NUCLEOTIDE SEQUENCE [LARGE SCALE GENOMIC DNA]</scope>
    <source>
        <strain evidence="2 3">RM3268</strain>
    </source>
</reference>
<dbReference type="AlphaFoldDB" id="C8PL49"/>
<organism evidence="2 3">
    <name type="scientific">Campylobacter gracilis RM3268</name>
    <dbReference type="NCBI Taxonomy" id="553220"/>
    <lineage>
        <taxon>Bacteria</taxon>
        <taxon>Pseudomonadati</taxon>
        <taxon>Campylobacterota</taxon>
        <taxon>Epsilonproteobacteria</taxon>
        <taxon>Campylobacterales</taxon>
        <taxon>Campylobacteraceae</taxon>
        <taxon>Campylobacter</taxon>
    </lineage>
</organism>
<keyword evidence="1" id="KW-0472">Membrane</keyword>